<keyword evidence="2" id="KW-1185">Reference proteome</keyword>
<reference evidence="1 2" key="1">
    <citation type="journal article" date="2022" name="New Phytol.">
        <title>Ecological generalism drives hyperdiversity of secondary metabolite gene clusters in xylarialean endophytes.</title>
        <authorList>
            <person name="Franco M.E.E."/>
            <person name="Wisecaver J.H."/>
            <person name="Arnold A.E."/>
            <person name="Ju Y.M."/>
            <person name="Slot J.C."/>
            <person name="Ahrendt S."/>
            <person name="Moore L.P."/>
            <person name="Eastman K.E."/>
            <person name="Scott K."/>
            <person name="Konkel Z."/>
            <person name="Mondo S.J."/>
            <person name="Kuo A."/>
            <person name="Hayes R.D."/>
            <person name="Haridas S."/>
            <person name="Andreopoulos B."/>
            <person name="Riley R."/>
            <person name="LaButti K."/>
            <person name="Pangilinan J."/>
            <person name="Lipzen A."/>
            <person name="Amirebrahimi M."/>
            <person name="Yan J."/>
            <person name="Adam C."/>
            <person name="Keymanesh K."/>
            <person name="Ng V."/>
            <person name="Louie K."/>
            <person name="Northen T."/>
            <person name="Drula E."/>
            <person name="Henrissat B."/>
            <person name="Hsieh H.M."/>
            <person name="Youens-Clark K."/>
            <person name="Lutzoni F."/>
            <person name="Miadlikowska J."/>
            <person name="Eastwood D.C."/>
            <person name="Hamelin R.C."/>
            <person name="Grigoriev I.V."/>
            <person name="U'Ren J.M."/>
        </authorList>
    </citation>
    <scope>NUCLEOTIDE SEQUENCE [LARGE SCALE GENOMIC DNA]</scope>
    <source>
        <strain evidence="1 2">CBS 119005</strain>
    </source>
</reference>
<accession>A0ACB9YQW9</accession>
<sequence>MQSFLQYRRLRETVKEDLARHQANKQLHSRSVSTLEADSDGDTEKHRDSLPLIAGIRISGPAEHDGSITYLVGWKDEDALEPHNWSMMKRWWCTFAVCLITMAITIPASIDGPVADQFNVYYGVGPIAGSLTTGMYLIGLGVGSLFAGPFSETLGRNAIYLGTTVVFILFIMAKALAPNYGAAIVFRFLAAFFGAAPLTCLGGTIGDIWKPLELTYSLPFTTIFSYLAPFVGPVIGAYLPGVGFVWADWISMIIAAAVLVILALFQPETYGPLLLEWKAHHLRDLTGDKRYQVDAHTSATSLGRRLLVNIYRPFEMTFTEPIILIFSFYLIILYIVLFTFLEGYPFIFTQTYGISKSLTFVLWAGMLAGDGAALLLIPLVYGWTKKAAARAEARGEPLQPEVCMYWAMMGGSILLPISLFWMGWTCYSYISIWSPIVGSFFFGYGVVTVFTTTYLYICFTYTIYAASALTFMTFSRYVISGALLPAAIPMYETLGPHFALTLLGSIMAVMAPVPFLLYRYGHKVRARSKYVQNKS</sequence>
<name>A0ACB9YQW9_9PEZI</name>
<evidence type="ECO:0000313" key="2">
    <source>
        <dbReference type="Proteomes" id="UP001497700"/>
    </source>
</evidence>
<proteinExistence type="predicted"/>
<organism evidence="1 2">
    <name type="scientific">Hypoxylon rubiginosum</name>
    <dbReference type="NCBI Taxonomy" id="110542"/>
    <lineage>
        <taxon>Eukaryota</taxon>
        <taxon>Fungi</taxon>
        <taxon>Dikarya</taxon>
        <taxon>Ascomycota</taxon>
        <taxon>Pezizomycotina</taxon>
        <taxon>Sordariomycetes</taxon>
        <taxon>Xylariomycetidae</taxon>
        <taxon>Xylariales</taxon>
        <taxon>Hypoxylaceae</taxon>
        <taxon>Hypoxylon</taxon>
    </lineage>
</organism>
<dbReference type="EMBL" id="MU393549">
    <property type="protein sequence ID" value="KAI4861558.1"/>
    <property type="molecule type" value="Genomic_DNA"/>
</dbReference>
<protein>
    <submittedName>
        <fullName evidence="1">MFS general substrate transporter</fullName>
    </submittedName>
</protein>
<evidence type="ECO:0000313" key="1">
    <source>
        <dbReference type="EMBL" id="KAI4861558.1"/>
    </source>
</evidence>
<comment type="caution">
    <text evidence="1">The sequence shown here is derived from an EMBL/GenBank/DDBJ whole genome shotgun (WGS) entry which is preliminary data.</text>
</comment>
<gene>
    <name evidence="1" type="ORF">F4820DRAFT_433425</name>
</gene>
<dbReference type="Proteomes" id="UP001497700">
    <property type="component" value="Unassembled WGS sequence"/>
</dbReference>